<evidence type="ECO:0000256" key="1">
    <source>
        <dbReference type="ARBA" id="ARBA00004429"/>
    </source>
</evidence>
<keyword evidence="2 8" id="KW-0813">Transport</keyword>
<evidence type="ECO:0000256" key="6">
    <source>
        <dbReference type="ARBA" id="ARBA00022989"/>
    </source>
</evidence>
<dbReference type="Proteomes" id="UP000004097">
    <property type="component" value="Unassembled WGS sequence"/>
</dbReference>
<feature type="transmembrane region" description="Helical" evidence="8">
    <location>
        <begin position="37"/>
        <end position="60"/>
    </location>
</feature>
<accession>E7MNG7</accession>
<feature type="domain" description="ABC transmembrane type-1" evidence="9">
    <location>
        <begin position="415"/>
        <end position="605"/>
    </location>
</feature>
<feature type="transmembrane region" description="Helical" evidence="8">
    <location>
        <begin position="480"/>
        <end position="499"/>
    </location>
</feature>
<gene>
    <name evidence="10" type="ORF">HMPREF9430_01087</name>
</gene>
<evidence type="ECO:0000256" key="4">
    <source>
        <dbReference type="ARBA" id="ARBA00022519"/>
    </source>
</evidence>
<keyword evidence="11" id="KW-1185">Reference proteome</keyword>
<feature type="transmembrane region" description="Helical" evidence="8">
    <location>
        <begin position="286"/>
        <end position="307"/>
    </location>
</feature>
<proteinExistence type="inferred from homology"/>
<dbReference type="GO" id="GO:0005886">
    <property type="term" value="C:plasma membrane"/>
    <property type="evidence" value="ECO:0007669"/>
    <property type="project" value="UniProtKB-SubCell"/>
</dbReference>
<evidence type="ECO:0000256" key="3">
    <source>
        <dbReference type="ARBA" id="ARBA00022475"/>
    </source>
</evidence>
<dbReference type="AlphaFoldDB" id="E7MNG7"/>
<evidence type="ECO:0000256" key="5">
    <source>
        <dbReference type="ARBA" id="ARBA00022692"/>
    </source>
</evidence>
<keyword evidence="6 8" id="KW-1133">Transmembrane helix</keyword>
<keyword evidence="7 8" id="KW-0472">Membrane</keyword>
<dbReference type="HOGENOM" id="CLU_021838_2_2_9"/>
<evidence type="ECO:0000313" key="10">
    <source>
        <dbReference type="EMBL" id="EFW24305.1"/>
    </source>
</evidence>
<comment type="subcellular location">
    <subcellularLocation>
        <location evidence="1">Cell inner membrane</location>
        <topology evidence="1">Multi-pass membrane protein</topology>
    </subcellularLocation>
    <subcellularLocation>
        <location evidence="8">Cell membrane</location>
        <topology evidence="8">Multi-pass membrane protein</topology>
    </subcellularLocation>
</comment>
<sequence length="619" mass="68876">MGAFHFFERRNNLDTTISKKRNAIFFNKIKTYFTQPFNVILLIFGILCTIATISPIVAIIRDTFEIHPGTIDQHLTGQTSGLTLINYIDLFTSNLAKTNLWIPMGNTLALAILTCIISILFGGVFAFLVTRTNMKCRKYLSSIFIFPYIMPQWTLAVVWQHLFNSNAITGTSNGLLASLFGINMPLWWCVGLFPSAMVLGLHYAPFAYILIGGIFKNMDANLEEAATILNTPRHKILTRITIPMIKPAILSTILLVFGSAMGSYPVPHYLNLTTLSTKYISLNSKYTGEASILAVLMMIFGMAILALNQASLKSRKNYTTVTGKSGQISKINLGKIGKHLVAFIFVIITFFTSIFPIISFAFETFLPNPGDYSFLYTGNFANLTTKWWLTNENITENGMYGQRGILFNSTIWDAYKGTILVSIACALIAGIIGTLIGYAVSKKRRSKWASYVNSMAFLPYLMPSIAVGAAFFILFSNKHINLFNTYTLLVIVGVIKYIPFASRNALNSMLQLSGEIEEAAIIQDIPWIKRMTRIIIPIQKSSIISGFMLPFMTCLRELSLFLLLCTQGFILSTTLDYFDEMGLYAFSSAINLILIVTIMLSNLIVNKLTGASLDEGIGN</sequence>
<keyword evidence="4" id="KW-0997">Cell inner membrane</keyword>
<dbReference type="GO" id="GO:0055085">
    <property type="term" value="P:transmembrane transport"/>
    <property type="evidence" value="ECO:0007669"/>
    <property type="project" value="InterPro"/>
</dbReference>
<dbReference type="SUPFAM" id="SSF161098">
    <property type="entry name" value="MetI-like"/>
    <property type="match status" value="2"/>
</dbReference>
<dbReference type="Pfam" id="PF00528">
    <property type="entry name" value="BPD_transp_1"/>
    <property type="match status" value="2"/>
</dbReference>
<dbReference type="eggNOG" id="COG1178">
    <property type="taxonomic scope" value="Bacteria"/>
</dbReference>
<dbReference type="PANTHER" id="PTHR43357:SF3">
    <property type="entry name" value="FE(3+)-TRANSPORT SYSTEM PERMEASE PROTEIN FBPB 2"/>
    <property type="match status" value="1"/>
</dbReference>
<comment type="caution">
    <text evidence="10">The sequence shown here is derived from an EMBL/GenBank/DDBJ whole genome shotgun (WGS) entry which is preliminary data.</text>
</comment>
<feature type="transmembrane region" description="Helical" evidence="8">
    <location>
        <begin position="142"/>
        <end position="162"/>
    </location>
</feature>
<dbReference type="EMBL" id="AECQ01000025">
    <property type="protein sequence ID" value="EFW24305.1"/>
    <property type="molecule type" value="Genomic_DNA"/>
</dbReference>
<protein>
    <submittedName>
        <fullName evidence="10">ABC transporter, permease protein</fullName>
    </submittedName>
</protein>
<feature type="transmembrane region" description="Helical" evidence="8">
    <location>
        <begin position="419"/>
        <end position="440"/>
    </location>
</feature>
<dbReference type="InterPro" id="IPR000515">
    <property type="entry name" value="MetI-like"/>
</dbReference>
<dbReference type="InterPro" id="IPR035906">
    <property type="entry name" value="MetI-like_sf"/>
</dbReference>
<evidence type="ECO:0000256" key="7">
    <source>
        <dbReference type="ARBA" id="ARBA00023136"/>
    </source>
</evidence>
<evidence type="ECO:0000256" key="2">
    <source>
        <dbReference type="ARBA" id="ARBA00022448"/>
    </source>
</evidence>
<dbReference type="PROSITE" id="PS50928">
    <property type="entry name" value="ABC_TM1"/>
    <property type="match status" value="2"/>
</dbReference>
<feature type="transmembrane region" description="Helical" evidence="8">
    <location>
        <begin position="108"/>
        <end position="130"/>
    </location>
</feature>
<comment type="similarity">
    <text evidence="8">Belongs to the binding-protein-dependent transport system permease family.</text>
</comment>
<feature type="transmembrane region" description="Helical" evidence="8">
    <location>
        <begin position="584"/>
        <end position="605"/>
    </location>
</feature>
<dbReference type="CDD" id="cd06261">
    <property type="entry name" value="TM_PBP2"/>
    <property type="match status" value="2"/>
</dbReference>
<organism evidence="10 11">
    <name type="scientific">Solobacterium moorei F0204</name>
    <dbReference type="NCBI Taxonomy" id="706433"/>
    <lineage>
        <taxon>Bacteria</taxon>
        <taxon>Bacillati</taxon>
        <taxon>Bacillota</taxon>
        <taxon>Erysipelotrichia</taxon>
        <taxon>Erysipelotrichales</taxon>
        <taxon>Erysipelotrichaceae</taxon>
        <taxon>Solobacterium</taxon>
    </lineage>
</organism>
<keyword evidence="5 8" id="KW-0812">Transmembrane</keyword>
<feature type="transmembrane region" description="Helical" evidence="8">
    <location>
        <begin position="185"/>
        <end position="211"/>
    </location>
</feature>
<feature type="transmembrane region" description="Helical" evidence="8">
    <location>
        <begin position="452"/>
        <end position="474"/>
    </location>
</feature>
<evidence type="ECO:0000259" key="9">
    <source>
        <dbReference type="PROSITE" id="PS50928"/>
    </source>
</evidence>
<feature type="transmembrane region" description="Helical" evidence="8">
    <location>
        <begin position="248"/>
        <end position="266"/>
    </location>
</feature>
<dbReference type="PANTHER" id="PTHR43357">
    <property type="entry name" value="INNER MEMBRANE ABC TRANSPORTER PERMEASE PROTEIN YDCV"/>
    <property type="match status" value="1"/>
</dbReference>
<evidence type="ECO:0000313" key="11">
    <source>
        <dbReference type="Proteomes" id="UP000004097"/>
    </source>
</evidence>
<feature type="domain" description="ABC transmembrane type-1" evidence="9">
    <location>
        <begin position="104"/>
        <end position="308"/>
    </location>
</feature>
<reference evidence="10 11" key="1">
    <citation type="submission" date="2010-08" db="EMBL/GenBank/DDBJ databases">
        <authorList>
            <person name="Weinstock G."/>
            <person name="Sodergren E."/>
            <person name="Clifton S."/>
            <person name="Fulton L."/>
            <person name="Fulton B."/>
            <person name="Courtney L."/>
            <person name="Fronick C."/>
            <person name="Harrison M."/>
            <person name="Strong C."/>
            <person name="Farmer C."/>
            <person name="Delahaunty K."/>
            <person name="Markovic C."/>
            <person name="Hall O."/>
            <person name="Minx P."/>
            <person name="Tomlinson C."/>
            <person name="Mitreva M."/>
            <person name="Hou S."/>
            <person name="Chen J."/>
            <person name="Wollam A."/>
            <person name="Pepin K.H."/>
            <person name="Johnson M."/>
            <person name="Bhonagiri V."/>
            <person name="Zhang X."/>
            <person name="Suruliraj S."/>
            <person name="Warren W."/>
            <person name="Chinwalla A."/>
            <person name="Mardis E.R."/>
            <person name="Wilson R.K."/>
        </authorList>
    </citation>
    <scope>NUCLEOTIDE SEQUENCE [LARGE SCALE GENOMIC DNA]</scope>
    <source>
        <strain evidence="10 11">F0204</strain>
    </source>
</reference>
<dbReference type="Gene3D" id="1.10.3720.10">
    <property type="entry name" value="MetI-like"/>
    <property type="match status" value="2"/>
</dbReference>
<evidence type="ECO:0000256" key="8">
    <source>
        <dbReference type="RuleBase" id="RU363032"/>
    </source>
</evidence>
<feature type="transmembrane region" description="Helical" evidence="8">
    <location>
        <begin position="340"/>
        <end position="362"/>
    </location>
</feature>
<name>E7MNG7_9FIRM</name>
<dbReference type="STRING" id="706433.HMPREF9430_01087"/>
<keyword evidence="3" id="KW-1003">Cell membrane</keyword>